<organism evidence="1 2">
    <name type="scientific">Ixodes persulcatus</name>
    <name type="common">Taiga tick</name>
    <dbReference type="NCBI Taxonomy" id="34615"/>
    <lineage>
        <taxon>Eukaryota</taxon>
        <taxon>Metazoa</taxon>
        <taxon>Ecdysozoa</taxon>
        <taxon>Arthropoda</taxon>
        <taxon>Chelicerata</taxon>
        <taxon>Arachnida</taxon>
        <taxon>Acari</taxon>
        <taxon>Parasitiformes</taxon>
        <taxon>Ixodida</taxon>
        <taxon>Ixodoidea</taxon>
        <taxon>Ixodidae</taxon>
        <taxon>Ixodinae</taxon>
        <taxon>Ixodes</taxon>
    </lineage>
</organism>
<name>A0AC60Q4S3_IXOPE</name>
<dbReference type="EMBL" id="JABSTQ010009511">
    <property type="protein sequence ID" value="KAG0428539.1"/>
    <property type="molecule type" value="Genomic_DNA"/>
</dbReference>
<sequence>MAQSISNAEGSDGTDSRGTSGKTMDSLKPPETLRLTGNSGENWRRIEQRWEIYLKATEFALKADD</sequence>
<reference evidence="1 2" key="1">
    <citation type="journal article" date="2020" name="Cell">
        <title>Large-Scale Comparative Analyses of Tick Genomes Elucidate Their Genetic Diversity and Vector Capacities.</title>
        <authorList>
            <consortium name="Tick Genome and Microbiome Consortium (TIGMIC)"/>
            <person name="Jia N."/>
            <person name="Wang J."/>
            <person name="Shi W."/>
            <person name="Du L."/>
            <person name="Sun Y."/>
            <person name="Zhan W."/>
            <person name="Jiang J.F."/>
            <person name="Wang Q."/>
            <person name="Zhang B."/>
            <person name="Ji P."/>
            <person name="Bell-Sakyi L."/>
            <person name="Cui X.M."/>
            <person name="Yuan T.T."/>
            <person name="Jiang B.G."/>
            <person name="Yang W.F."/>
            <person name="Lam T.T."/>
            <person name="Chang Q.C."/>
            <person name="Ding S.J."/>
            <person name="Wang X.J."/>
            <person name="Zhu J.G."/>
            <person name="Ruan X.D."/>
            <person name="Zhao L."/>
            <person name="Wei J.T."/>
            <person name="Ye R.Z."/>
            <person name="Que T.C."/>
            <person name="Du C.H."/>
            <person name="Zhou Y.H."/>
            <person name="Cheng J.X."/>
            <person name="Dai P.F."/>
            <person name="Guo W.B."/>
            <person name="Han X.H."/>
            <person name="Huang E.J."/>
            <person name="Li L.F."/>
            <person name="Wei W."/>
            <person name="Gao Y.C."/>
            <person name="Liu J.Z."/>
            <person name="Shao H.Z."/>
            <person name="Wang X."/>
            <person name="Wang C.C."/>
            <person name="Yang T.C."/>
            <person name="Huo Q.B."/>
            <person name="Li W."/>
            <person name="Chen H.Y."/>
            <person name="Chen S.E."/>
            <person name="Zhou L.G."/>
            <person name="Ni X.B."/>
            <person name="Tian J.H."/>
            <person name="Sheng Y."/>
            <person name="Liu T."/>
            <person name="Pan Y.S."/>
            <person name="Xia L.Y."/>
            <person name="Li J."/>
            <person name="Zhao F."/>
            <person name="Cao W.C."/>
        </authorList>
    </citation>
    <scope>NUCLEOTIDE SEQUENCE [LARGE SCALE GENOMIC DNA]</scope>
    <source>
        <strain evidence="1">Iper-2018</strain>
    </source>
</reference>
<feature type="non-terminal residue" evidence="1">
    <location>
        <position position="65"/>
    </location>
</feature>
<evidence type="ECO:0000313" key="1">
    <source>
        <dbReference type="EMBL" id="KAG0428539.1"/>
    </source>
</evidence>
<gene>
    <name evidence="1" type="ORF">HPB47_024482</name>
</gene>
<accession>A0AC60Q4S3</accession>
<keyword evidence="2" id="KW-1185">Reference proteome</keyword>
<protein>
    <submittedName>
        <fullName evidence="1">Uncharacterized protein</fullName>
    </submittedName>
</protein>
<comment type="caution">
    <text evidence="1">The sequence shown here is derived from an EMBL/GenBank/DDBJ whole genome shotgun (WGS) entry which is preliminary data.</text>
</comment>
<proteinExistence type="predicted"/>
<evidence type="ECO:0000313" key="2">
    <source>
        <dbReference type="Proteomes" id="UP000805193"/>
    </source>
</evidence>
<dbReference type="Proteomes" id="UP000805193">
    <property type="component" value="Unassembled WGS sequence"/>
</dbReference>